<evidence type="ECO:0008006" key="3">
    <source>
        <dbReference type="Google" id="ProtNLM"/>
    </source>
</evidence>
<name>A0ABT1C0Q0_9BACT</name>
<evidence type="ECO:0000313" key="1">
    <source>
        <dbReference type="EMBL" id="MCO6026540.1"/>
    </source>
</evidence>
<proteinExistence type="predicted"/>
<reference evidence="1 2" key="1">
    <citation type="submission" date="2022-06" db="EMBL/GenBank/DDBJ databases">
        <title>A taxonomic note on the genus Prevotella: Description of four novel genera and emended description of the genera Hallella and Xylanibacter.</title>
        <authorList>
            <person name="Hitch T.C.A."/>
        </authorList>
    </citation>
    <scope>NUCLEOTIDE SEQUENCE [LARGE SCALE GENOMIC DNA]</scope>
    <source>
        <strain evidence="1 2">DSM 100619</strain>
    </source>
</reference>
<dbReference type="Proteomes" id="UP001204015">
    <property type="component" value="Unassembled WGS sequence"/>
</dbReference>
<keyword evidence="2" id="KW-1185">Reference proteome</keyword>
<dbReference type="SUPFAM" id="SSF56399">
    <property type="entry name" value="ADP-ribosylation"/>
    <property type="match status" value="1"/>
</dbReference>
<sequence length="287" mass="33256">MDNLYSKRPNLILGFHGCDKSVAEKVINGDCLKESTNDYDWLGHGIYFWQNSPERAMEYARTAKKRKKSTIKEPAVVGAIIDLGNCLDLLEMNHIQVVKSAYNVFGNIDEEDRPKNERIQDGFPMLRKLDRAVIEMVHQKRKDKEHLLIEVENLLRTISLLIKLNDKEKYKSIIVDCFLKLLNIYNNKDLIELFGLKLLTDLFDFIKNGGEKETIIKEIDDIANQLRTLVTKLAPYDSVRSFFLEGSELYPDAGFREKNHIQICVCNKNCIKGFFMPREMDDNHPNP</sequence>
<organism evidence="1 2">
    <name type="scientific">Segatella cerevisiae</name>
    <dbReference type="NCBI Taxonomy" id="2053716"/>
    <lineage>
        <taxon>Bacteria</taxon>
        <taxon>Pseudomonadati</taxon>
        <taxon>Bacteroidota</taxon>
        <taxon>Bacteroidia</taxon>
        <taxon>Bacteroidales</taxon>
        <taxon>Prevotellaceae</taxon>
        <taxon>Segatella</taxon>
    </lineage>
</organism>
<comment type="caution">
    <text evidence="1">The sequence shown here is derived from an EMBL/GenBank/DDBJ whole genome shotgun (WGS) entry which is preliminary data.</text>
</comment>
<accession>A0ABT1C0Q0</accession>
<dbReference type="RefSeq" id="WP_252761890.1">
    <property type="nucleotide sequence ID" value="NZ_JAMXLY010000071.1"/>
</dbReference>
<evidence type="ECO:0000313" key="2">
    <source>
        <dbReference type="Proteomes" id="UP001204015"/>
    </source>
</evidence>
<dbReference type="EMBL" id="JAMXLY010000071">
    <property type="protein sequence ID" value="MCO6026540.1"/>
    <property type="molecule type" value="Genomic_DNA"/>
</dbReference>
<protein>
    <recommendedName>
        <fullName evidence="3">DUF3990 domain-containing protein</fullName>
    </recommendedName>
</protein>
<gene>
    <name evidence="1" type="ORF">NG821_11965</name>
</gene>